<accession>A0A428SER3</accession>
<dbReference type="AlphaFoldDB" id="A0A428SER3"/>
<evidence type="ECO:0000313" key="2">
    <source>
        <dbReference type="EMBL" id="RSL88258.1"/>
    </source>
</evidence>
<gene>
    <name evidence="2" type="ORF">CEP51_001810</name>
</gene>
<reference evidence="2 3" key="1">
    <citation type="submission" date="2017-06" db="EMBL/GenBank/DDBJ databases">
        <title>Comparative genomic analysis of Ambrosia Fusariam Clade fungi.</title>
        <authorList>
            <person name="Stajich J.E."/>
            <person name="Carrillo J."/>
            <person name="Kijimoto T."/>
            <person name="Eskalen A."/>
            <person name="O'Donnell K."/>
            <person name="Kasson M."/>
        </authorList>
    </citation>
    <scope>NUCLEOTIDE SEQUENCE [LARGE SCALE GENOMIC DNA]</scope>
    <source>
        <strain evidence="2 3">NRRL62606</strain>
    </source>
</reference>
<feature type="region of interest" description="Disordered" evidence="1">
    <location>
        <begin position="495"/>
        <end position="603"/>
    </location>
</feature>
<evidence type="ECO:0000313" key="3">
    <source>
        <dbReference type="Proteomes" id="UP000287972"/>
    </source>
</evidence>
<evidence type="ECO:0000256" key="1">
    <source>
        <dbReference type="SAM" id="MobiDB-lite"/>
    </source>
</evidence>
<feature type="region of interest" description="Disordered" evidence="1">
    <location>
        <begin position="345"/>
        <end position="416"/>
    </location>
</feature>
<proteinExistence type="predicted"/>
<name>A0A428SER3_9HYPO</name>
<feature type="compositionally biased region" description="Basic and acidic residues" evidence="1">
    <location>
        <begin position="12"/>
        <end position="32"/>
    </location>
</feature>
<feature type="compositionally biased region" description="Low complexity" evidence="1">
    <location>
        <begin position="383"/>
        <end position="398"/>
    </location>
</feature>
<feature type="compositionally biased region" description="Basic residues" evidence="1">
    <location>
        <begin position="1"/>
        <end position="11"/>
    </location>
</feature>
<sequence>MFPRRNPPRKRNAGESDERPQPSDSKEFEGKGRVMSAVKRMYDDFPNRVQSDAKWRRQFIQRPDQEYSEEDDFVHPCVPKPVIDSNWSSEDEQEAQRQWNAQRQLWELPSSMLPDYKVAWKLAIKFMRCTPWDIIGVRSRLEFTKASGDDKKLWSSNFVRQFSALIPHPAWTDLPYSSAGYLATALQYAIILRTNDQNRWILDPVNPFTEEFARVIKETPGPWNVRKLHRETRTRCRSKMIAFSQLSMVFKSLEVTVRIPHQPKEDETTVYQLTTEDIGNLTKALDNMHDPRTGHSPMTPAVYYTTAVTPRLVGDPPKADIQVERWHELAMAEEFRARILMQRHSSNPVTAEQAREPSQPPVSRASSIFGGTPRPSTNLLLHASPSPRRSVSVAPSLGSSGGGFAPPAGSSASPSIRGSLRTIQASVPSVSESLRHDASFAPGLSPRIRRGASYGFGRGVRNLQRSVSLAPNTGSDLSGRPAAVASPELGEEFRRGISYRPGGSELADSFATGGRFRVEPSPSLGGRARPTIPPSDSPDSRPGDLSDQSMADLDLGFDLDDGFDLRGFNSDGEAEGPHDETMEDVETGHSPHVSPEPERAPDIPPVTWARVTHIPIGTRMPINERCAWSHRQVVINPAMNDTDDENADGDLTLLGKPESRAPGLIFK</sequence>
<protein>
    <submittedName>
        <fullName evidence="2">Uncharacterized protein</fullName>
    </submittedName>
</protein>
<comment type="caution">
    <text evidence="2">The sequence shown here is derived from an EMBL/GenBank/DDBJ whole genome shotgun (WGS) entry which is preliminary data.</text>
</comment>
<feature type="compositionally biased region" description="Low complexity" evidence="1">
    <location>
        <begin position="405"/>
        <end position="416"/>
    </location>
</feature>
<feature type="compositionally biased region" description="Low complexity" evidence="1">
    <location>
        <begin position="545"/>
        <end position="554"/>
    </location>
</feature>
<dbReference type="EMBL" id="NKCL01000024">
    <property type="protein sequence ID" value="RSL88258.1"/>
    <property type="molecule type" value="Genomic_DNA"/>
</dbReference>
<keyword evidence="3" id="KW-1185">Reference proteome</keyword>
<feature type="region of interest" description="Disordered" evidence="1">
    <location>
        <begin position="1"/>
        <end position="33"/>
    </location>
</feature>
<organism evidence="2 3">
    <name type="scientific">Fusarium floridanum</name>
    <dbReference type="NCBI Taxonomy" id="1325733"/>
    <lineage>
        <taxon>Eukaryota</taxon>
        <taxon>Fungi</taxon>
        <taxon>Dikarya</taxon>
        <taxon>Ascomycota</taxon>
        <taxon>Pezizomycotina</taxon>
        <taxon>Sordariomycetes</taxon>
        <taxon>Hypocreomycetidae</taxon>
        <taxon>Hypocreales</taxon>
        <taxon>Nectriaceae</taxon>
        <taxon>Fusarium</taxon>
        <taxon>Fusarium solani species complex</taxon>
    </lineage>
</organism>
<dbReference type="Proteomes" id="UP000287972">
    <property type="component" value="Unassembled WGS sequence"/>
</dbReference>